<dbReference type="GO" id="GO:0000287">
    <property type="term" value="F:magnesium ion binding"/>
    <property type="evidence" value="ECO:0007669"/>
    <property type="project" value="UniProtKB-UniRule"/>
</dbReference>
<keyword evidence="13" id="KW-1185">Reference proteome</keyword>
<dbReference type="PANTHER" id="PTHR48408:SF1">
    <property type="entry name" value="XYLOSE ISOMERASE"/>
    <property type="match status" value="1"/>
</dbReference>
<dbReference type="InterPro" id="IPR036237">
    <property type="entry name" value="Xyl_isomerase-like_sf"/>
</dbReference>
<dbReference type="NCBIfam" id="TIGR02630">
    <property type="entry name" value="xylose_isom_A"/>
    <property type="match status" value="1"/>
</dbReference>
<protein>
    <recommendedName>
        <fullName evidence="3 9">Xylose isomerase</fullName>
        <ecNumber evidence="3 9">5.3.1.5</ecNumber>
    </recommendedName>
</protein>
<evidence type="ECO:0000256" key="7">
    <source>
        <dbReference type="ARBA" id="ARBA00023277"/>
    </source>
</evidence>
<keyword evidence="9" id="KW-0460">Magnesium</keyword>
<gene>
    <name evidence="9" type="primary">xylA</name>
    <name evidence="12" type="ORF">IIF7_17312</name>
</gene>
<keyword evidence="9" id="KW-0963">Cytoplasm</keyword>
<comment type="similarity">
    <text evidence="1 9 10">Belongs to the xylose isomerase family.</text>
</comment>
<accession>A0A1Y1SZW1</accession>
<evidence type="ECO:0000256" key="2">
    <source>
        <dbReference type="ARBA" id="ARBA00011881"/>
    </source>
</evidence>
<comment type="subcellular location">
    <subcellularLocation>
        <location evidence="9 11">Cytoplasm</location>
    </subcellularLocation>
</comment>
<dbReference type="AlphaFoldDB" id="A0A1Y1SZW1"/>
<dbReference type="PANTHER" id="PTHR48408">
    <property type="match status" value="1"/>
</dbReference>
<reference evidence="12 13" key="1">
    <citation type="submission" date="2013-04" db="EMBL/GenBank/DDBJ databases">
        <title>Zunongwangia sp. 22II14-10F7 Genome Sequencing.</title>
        <authorList>
            <person name="Lai Q."/>
            <person name="Shao Z."/>
        </authorList>
    </citation>
    <scope>NUCLEOTIDE SEQUENCE [LARGE SCALE GENOMIC DNA]</scope>
    <source>
        <strain evidence="12 13">22II14-10F7</strain>
    </source>
</reference>
<dbReference type="EC" id="5.3.1.5" evidence="3 9"/>
<comment type="subunit">
    <text evidence="2 9 11">Homotetramer.</text>
</comment>
<evidence type="ECO:0000256" key="1">
    <source>
        <dbReference type="ARBA" id="ARBA00005765"/>
    </source>
</evidence>
<dbReference type="Proteomes" id="UP000192746">
    <property type="component" value="Unassembled WGS sequence"/>
</dbReference>
<feature type="binding site" evidence="9">
    <location>
        <position position="326"/>
    </location>
    <ligand>
        <name>Mg(2+)</name>
        <dbReference type="ChEBI" id="CHEBI:18420"/>
        <label>2</label>
    </ligand>
</feature>
<dbReference type="HAMAP" id="MF_00455">
    <property type="entry name" value="Xylose_isom_A"/>
    <property type="match status" value="1"/>
</dbReference>
<dbReference type="GO" id="GO:0042732">
    <property type="term" value="P:D-xylose metabolic process"/>
    <property type="evidence" value="ECO:0007669"/>
    <property type="project" value="UniProtKB-UniRule"/>
</dbReference>
<dbReference type="NCBIfam" id="NF003998">
    <property type="entry name" value="PRK05474.1"/>
    <property type="match status" value="1"/>
</dbReference>
<dbReference type="PRINTS" id="PR00688">
    <property type="entry name" value="XYLOSISMRASE"/>
</dbReference>
<evidence type="ECO:0000256" key="8">
    <source>
        <dbReference type="ARBA" id="ARBA00033659"/>
    </source>
</evidence>
<evidence type="ECO:0000256" key="5">
    <source>
        <dbReference type="ARBA" id="ARBA00022723"/>
    </source>
</evidence>
<feature type="binding site" evidence="9">
    <location>
        <position position="328"/>
    </location>
    <ligand>
        <name>Mg(2+)</name>
        <dbReference type="ChEBI" id="CHEBI:18420"/>
        <label>2</label>
    </ligand>
</feature>
<feature type="binding site" evidence="9">
    <location>
        <position position="251"/>
    </location>
    <ligand>
        <name>Mg(2+)</name>
        <dbReference type="ChEBI" id="CHEBI:18420"/>
        <label>1</label>
    </ligand>
</feature>
<dbReference type="Gene3D" id="3.20.20.150">
    <property type="entry name" value="Divalent-metal-dependent TIM barrel enzymes"/>
    <property type="match status" value="1"/>
</dbReference>
<feature type="active site" evidence="9">
    <location>
        <position position="123"/>
    </location>
</feature>
<feature type="active site" evidence="9">
    <location>
        <position position="120"/>
    </location>
</feature>
<proteinExistence type="inferred from homology"/>
<dbReference type="PROSITE" id="PS51415">
    <property type="entry name" value="XYLOSE_ISOMERASE"/>
    <property type="match status" value="1"/>
</dbReference>
<dbReference type="EMBL" id="ARYN01000018">
    <property type="protein sequence ID" value="ORL44102.1"/>
    <property type="molecule type" value="Genomic_DNA"/>
</dbReference>
<evidence type="ECO:0000313" key="12">
    <source>
        <dbReference type="EMBL" id="ORL44102.1"/>
    </source>
</evidence>
<dbReference type="InterPro" id="IPR001998">
    <property type="entry name" value="Xylose_isomerase"/>
</dbReference>
<comment type="cofactor">
    <cofactor evidence="9">
        <name>Mg(2+)</name>
        <dbReference type="ChEBI" id="CHEBI:18420"/>
    </cofactor>
    <text evidence="9">Binds 2 magnesium ions per subunit.</text>
</comment>
<keyword evidence="6 9" id="KW-0413">Isomerase</keyword>
<dbReference type="GO" id="GO:0005737">
    <property type="term" value="C:cytoplasm"/>
    <property type="evidence" value="ECO:0007669"/>
    <property type="project" value="UniProtKB-SubCell"/>
</dbReference>
<evidence type="ECO:0000256" key="9">
    <source>
        <dbReference type="HAMAP-Rule" id="MF_00455"/>
    </source>
</evidence>
<comment type="caution">
    <text evidence="12">The sequence shown here is derived from an EMBL/GenBank/DDBJ whole genome shotgun (WGS) entry which is preliminary data.</text>
</comment>
<sequence>MKPINQYIITGKKPLKINIMSNYFKNIDTIKFEGKESDNPLAFKYYDENKVVAGKTLKEHLRFAVAYWHTFNNKGGDPFGADTEVFEWDKKEDPVARAKDKMDAAFEFMTKLGVPYYCFHDVDLVDEAPTLGEFEKRIQAVTEYAKQKQEESGLKLLWGTSNLFTNPRYMNGAATNPNFDVVAYAGAQAKIALDATMALGGENYVFWGGREGYMSLLNTDMKREQEHMAMFLGMCRDYARKQGFKGNFFLEPKPMEPTKHQYDFDAATCLGFINKYGLQDDFKLNIEVNHATLAGHTFEHELQTAIDAGKLGSIDANRGDYQNGWDTDQFPIDLFEVTQAMMIILKGGGIQGGGINFDAKVRRNSTDLEDKFIAHISGMDVFARGLITAEHILNNTKYSSLKKDRYASFDSGSGKDFETGKLTLEQLGEIGKANGEPTKMSGKQELYEQIIANAY</sequence>
<keyword evidence="7 9" id="KW-0119">Carbohydrate metabolism</keyword>
<feature type="binding site" evidence="9">
    <location>
        <position position="315"/>
    </location>
    <ligand>
        <name>Mg(2+)</name>
        <dbReference type="ChEBI" id="CHEBI:18420"/>
        <label>1</label>
    </ligand>
</feature>
<organism evidence="12 13">
    <name type="scientific">Zunongwangia atlantica 22II14-10F7</name>
    <dbReference type="NCBI Taxonomy" id="1185767"/>
    <lineage>
        <taxon>Bacteria</taxon>
        <taxon>Pseudomonadati</taxon>
        <taxon>Bacteroidota</taxon>
        <taxon>Flavobacteriia</taxon>
        <taxon>Flavobacteriales</taxon>
        <taxon>Flavobacteriaceae</taxon>
        <taxon>Zunongwangia</taxon>
    </lineage>
</organism>
<feature type="binding site" evidence="9">
    <location>
        <position position="287"/>
    </location>
    <ligand>
        <name>Mg(2+)</name>
        <dbReference type="ChEBI" id="CHEBI:18420"/>
        <label>1</label>
    </ligand>
</feature>
<feature type="binding site" evidence="9">
    <location>
        <position position="290"/>
    </location>
    <ligand>
        <name>Mg(2+)</name>
        <dbReference type="ChEBI" id="CHEBI:18420"/>
        <label>2</label>
    </ligand>
</feature>
<evidence type="ECO:0000256" key="11">
    <source>
        <dbReference type="RuleBase" id="RU000610"/>
    </source>
</evidence>
<evidence type="ECO:0000256" key="4">
    <source>
        <dbReference type="ARBA" id="ARBA00022629"/>
    </source>
</evidence>
<dbReference type="InterPro" id="IPR013452">
    <property type="entry name" value="Xylose_isom_bac"/>
</dbReference>
<dbReference type="FunFam" id="3.20.20.150:FF:000002">
    <property type="entry name" value="Xylose isomerase"/>
    <property type="match status" value="1"/>
</dbReference>
<evidence type="ECO:0000256" key="6">
    <source>
        <dbReference type="ARBA" id="ARBA00023235"/>
    </source>
</evidence>
<dbReference type="STRING" id="1185767.IIF7_17312"/>
<dbReference type="SUPFAM" id="SSF51658">
    <property type="entry name" value="Xylose isomerase-like"/>
    <property type="match status" value="1"/>
</dbReference>
<name>A0A1Y1SZW1_9FLAO</name>
<feature type="binding site" evidence="9">
    <location>
        <position position="358"/>
    </location>
    <ligand>
        <name>Mg(2+)</name>
        <dbReference type="ChEBI" id="CHEBI:18420"/>
        <label>1</label>
    </ligand>
</feature>
<comment type="catalytic activity">
    <reaction evidence="8 9 10">
        <text>alpha-D-xylose = alpha-D-xylulofuranose</text>
        <dbReference type="Rhea" id="RHEA:22816"/>
        <dbReference type="ChEBI" id="CHEBI:28518"/>
        <dbReference type="ChEBI" id="CHEBI:188998"/>
        <dbReference type="EC" id="5.3.1.5"/>
    </reaction>
</comment>
<keyword evidence="4 9" id="KW-0859">Xylose metabolism</keyword>
<evidence type="ECO:0000313" key="13">
    <source>
        <dbReference type="Proteomes" id="UP000192746"/>
    </source>
</evidence>
<evidence type="ECO:0000256" key="3">
    <source>
        <dbReference type="ARBA" id="ARBA00011958"/>
    </source>
</evidence>
<keyword evidence="5 9" id="KW-0479">Metal-binding</keyword>
<dbReference type="GO" id="GO:0009045">
    <property type="term" value="F:xylose isomerase activity"/>
    <property type="evidence" value="ECO:0007669"/>
    <property type="project" value="UniProtKB-UniRule"/>
</dbReference>
<evidence type="ECO:0000256" key="10">
    <source>
        <dbReference type="RuleBase" id="RU000609"/>
    </source>
</evidence>
<feature type="binding site" evidence="9">
    <location>
        <position position="287"/>
    </location>
    <ligand>
        <name>Mg(2+)</name>
        <dbReference type="ChEBI" id="CHEBI:18420"/>
        <label>2</label>
    </ligand>
</feature>